<sequence length="61" mass="6904">MWICIRCRAEISADAVEPGIDDFGIYFICPHCGRRNKLINVSARDRNGRRRGGLLLQQTGN</sequence>
<name>A0A3G8H5U8_9BURK</name>
<protein>
    <submittedName>
        <fullName evidence="1">Uncharacterized protein</fullName>
    </submittedName>
</protein>
<gene>
    <name evidence="1" type="ORF">EHF44_16625</name>
</gene>
<evidence type="ECO:0000313" key="2">
    <source>
        <dbReference type="Proteomes" id="UP000270411"/>
    </source>
</evidence>
<dbReference type="OrthoDB" id="6064800at2"/>
<accession>A0A3G8H5U8</accession>
<dbReference type="Proteomes" id="UP000270411">
    <property type="component" value="Chromosome 1"/>
</dbReference>
<dbReference type="EMBL" id="CP033969">
    <property type="protein sequence ID" value="AZG14912.1"/>
    <property type="molecule type" value="Genomic_DNA"/>
</dbReference>
<dbReference type="KEGG" id="cpau:EHF44_16625"/>
<dbReference type="AlphaFoldDB" id="A0A3G8H5U8"/>
<organism evidence="1 2">
    <name type="scientific">Cupriavidus pauculus</name>
    <dbReference type="NCBI Taxonomy" id="82633"/>
    <lineage>
        <taxon>Bacteria</taxon>
        <taxon>Pseudomonadati</taxon>
        <taxon>Pseudomonadota</taxon>
        <taxon>Betaproteobacteria</taxon>
        <taxon>Burkholderiales</taxon>
        <taxon>Burkholderiaceae</taxon>
        <taxon>Cupriavidus</taxon>
    </lineage>
</organism>
<evidence type="ECO:0000313" key="1">
    <source>
        <dbReference type="EMBL" id="AZG14912.1"/>
    </source>
</evidence>
<proteinExistence type="predicted"/>
<dbReference type="RefSeq" id="WP_124684664.1">
    <property type="nucleotide sequence ID" value="NZ_CP033969.1"/>
</dbReference>
<reference evidence="2" key="1">
    <citation type="submission" date="2018-11" db="EMBL/GenBank/DDBJ databases">
        <title>FDA dAtabase for Regulatory Grade micrObial Sequences (FDA-ARGOS): Supporting development and validation of Infectious Disease Dx tests.</title>
        <authorList>
            <person name="Goldberg B."/>
            <person name="Campos J."/>
            <person name="Tallon L."/>
            <person name="Sadzewicz L."/>
            <person name="Zhao X."/>
            <person name="Vavikolanu K."/>
            <person name="Mehta A."/>
            <person name="Aluvathingal J."/>
            <person name="Nadendla S."/>
            <person name="Geyer C."/>
            <person name="Nandy P."/>
            <person name="Yan Y."/>
            <person name="Sichtig H."/>
        </authorList>
    </citation>
    <scope>NUCLEOTIDE SEQUENCE [LARGE SCALE GENOMIC DNA]</scope>
    <source>
        <strain evidence="2">FDAARGOS_614</strain>
    </source>
</reference>